<dbReference type="Gene3D" id="3.30.1180.10">
    <property type="match status" value="1"/>
</dbReference>
<dbReference type="Pfam" id="PF02645">
    <property type="entry name" value="DegV"/>
    <property type="match status" value="1"/>
</dbReference>
<organism evidence="2 3">
    <name type="scientific">Sporofaciens musculi</name>
    <dbReference type="NCBI Taxonomy" id="2681861"/>
    <lineage>
        <taxon>Bacteria</taxon>
        <taxon>Bacillati</taxon>
        <taxon>Bacillota</taxon>
        <taxon>Clostridia</taxon>
        <taxon>Lachnospirales</taxon>
        <taxon>Lachnospiraceae</taxon>
        <taxon>Sporofaciens</taxon>
    </lineage>
</organism>
<dbReference type="SUPFAM" id="SSF82549">
    <property type="entry name" value="DAK1/DegV-like"/>
    <property type="match status" value="1"/>
</dbReference>
<dbReference type="PANTHER" id="PTHR33434:SF2">
    <property type="entry name" value="FATTY ACID-BINDING PROTEIN TM_1468"/>
    <property type="match status" value="1"/>
</dbReference>
<reference evidence="2 3" key="1">
    <citation type="submission" date="2019-12" db="EMBL/GenBank/DDBJ databases">
        <title>Sporaefaciens musculi gen. nov., sp. nov., a novel bacterium isolated from the caecum of an obese mouse.</title>
        <authorList>
            <person name="Rasmussen T.S."/>
            <person name="Streidl T."/>
            <person name="Hitch T.C.A."/>
            <person name="Wortmann E."/>
            <person name="Deptula P."/>
            <person name="Hansen M."/>
            <person name="Nielsen D.S."/>
            <person name="Clavel T."/>
            <person name="Vogensen F.K."/>
        </authorList>
    </citation>
    <scope>NUCLEOTIDE SEQUENCE [LARGE SCALE GENOMIC DNA]</scope>
    <source>
        <strain evidence="2 3">WCA-9-b2</strain>
    </source>
</reference>
<dbReference type="GO" id="GO:0008289">
    <property type="term" value="F:lipid binding"/>
    <property type="evidence" value="ECO:0007669"/>
    <property type="project" value="UniProtKB-KW"/>
</dbReference>
<sequence>MGKVAIATDSNSGITQEEAKELGIRVLPMPFFINGELYLEDITLTQEEFYQRLLEDADISTSQPSPGDVIDLWDEILKEYDEIVYIPMSSGLSSSCETAIGLSKDYDGKVHVIDNQRISISQRQSVLDALEMAKKGMSAQEIDDVLMREKLEASIYITVDTLKYLKKGGRITPAAAAIGTVLNLKPVLQIQGEKLDSFAKVRGWKAAKKAMLDAAQKDLTGRFKGKEMYVHAAYTCSDEEAKEWKSEIEAKFPGYDIHMDKLSLSVSCHIGAGSKAIACIKKAEY</sequence>
<evidence type="ECO:0000313" key="3">
    <source>
        <dbReference type="Proteomes" id="UP000460412"/>
    </source>
</evidence>
<evidence type="ECO:0000256" key="1">
    <source>
        <dbReference type="ARBA" id="ARBA00023121"/>
    </source>
</evidence>
<evidence type="ECO:0000313" key="2">
    <source>
        <dbReference type="EMBL" id="MXP75929.1"/>
    </source>
</evidence>
<dbReference type="RefSeq" id="WP_159751111.1">
    <property type="nucleotide sequence ID" value="NZ_CASSPE010000017.1"/>
</dbReference>
<keyword evidence="3" id="KW-1185">Reference proteome</keyword>
<comment type="caution">
    <text evidence="2">The sequence shown here is derived from an EMBL/GenBank/DDBJ whole genome shotgun (WGS) entry which is preliminary data.</text>
</comment>
<dbReference type="InterPro" id="IPR043168">
    <property type="entry name" value="DegV_C"/>
</dbReference>
<dbReference type="AlphaFoldDB" id="A0A7X3MGF1"/>
<protein>
    <submittedName>
        <fullName evidence="2">DegV family EDD domain-containing protein</fullName>
    </submittedName>
</protein>
<dbReference type="InterPro" id="IPR050270">
    <property type="entry name" value="DegV_domain_contain"/>
</dbReference>
<dbReference type="Gene3D" id="3.40.50.10170">
    <property type="match status" value="1"/>
</dbReference>
<gene>
    <name evidence="2" type="ORF">GN277_11205</name>
</gene>
<proteinExistence type="predicted"/>
<dbReference type="EMBL" id="WUQX01000001">
    <property type="protein sequence ID" value="MXP75929.1"/>
    <property type="molecule type" value="Genomic_DNA"/>
</dbReference>
<dbReference type="NCBIfam" id="TIGR00762">
    <property type="entry name" value="DegV"/>
    <property type="match status" value="1"/>
</dbReference>
<dbReference type="PANTHER" id="PTHR33434">
    <property type="entry name" value="DEGV DOMAIN-CONTAINING PROTEIN DR_1986-RELATED"/>
    <property type="match status" value="1"/>
</dbReference>
<accession>A0A7X3MGF1</accession>
<dbReference type="PROSITE" id="PS51482">
    <property type="entry name" value="DEGV"/>
    <property type="match status" value="1"/>
</dbReference>
<name>A0A7X3MGF1_9FIRM</name>
<keyword evidence="1" id="KW-0446">Lipid-binding</keyword>
<dbReference type="InterPro" id="IPR003797">
    <property type="entry name" value="DegV"/>
</dbReference>
<dbReference type="Proteomes" id="UP000460412">
    <property type="component" value="Unassembled WGS sequence"/>
</dbReference>